<dbReference type="InterPro" id="IPR011701">
    <property type="entry name" value="MFS"/>
</dbReference>
<evidence type="ECO:0000256" key="1">
    <source>
        <dbReference type="SAM" id="Phobius"/>
    </source>
</evidence>
<dbReference type="Pfam" id="PF07690">
    <property type="entry name" value="MFS_1"/>
    <property type="match status" value="1"/>
</dbReference>
<dbReference type="PANTHER" id="PTHR23530">
    <property type="entry name" value="TRANSPORT PROTEIN-RELATED"/>
    <property type="match status" value="1"/>
</dbReference>
<feature type="domain" description="Major facilitator superfamily (MFS) profile" evidence="2">
    <location>
        <begin position="1"/>
        <end position="398"/>
    </location>
</feature>
<dbReference type="AlphaFoldDB" id="A0A142CT34"/>
<dbReference type="InterPro" id="IPR036259">
    <property type="entry name" value="MFS_trans_sf"/>
</dbReference>
<dbReference type="EMBL" id="CP014750">
    <property type="protein sequence ID" value="AMQ17936.1"/>
    <property type="molecule type" value="Genomic_DNA"/>
</dbReference>
<reference evidence="4" key="1">
    <citation type="submission" date="2016-03" db="EMBL/GenBank/DDBJ databases">
        <authorList>
            <person name="Oger P.M."/>
        </authorList>
    </citation>
    <scope>NUCLEOTIDE SEQUENCE [LARGE SCALE GENOMIC DNA]</scope>
    <source>
        <strain evidence="4">OG-1</strain>
    </source>
</reference>
<accession>A0A142CT34</accession>
<dbReference type="Proteomes" id="UP000073604">
    <property type="component" value="Chromosome"/>
</dbReference>
<feature type="transmembrane region" description="Helical" evidence="1">
    <location>
        <begin position="7"/>
        <end position="28"/>
    </location>
</feature>
<feature type="transmembrane region" description="Helical" evidence="1">
    <location>
        <begin position="91"/>
        <end position="115"/>
    </location>
</feature>
<sequence length="400" mass="44452">MNWLTRFKALFVLTYTGFLGNIAVIYYLSRGLSYSEIGLATAFSALGFFLFEVPTGVVGDRVSRKTSVLIGLSIYPLSLLLLLFLRNFWMLLVSELISVLGASFISGSLQAWFFDNLKSEGREGEFKEIWRSIQKATVLASSSTTIAGAFMAQLWGFEVPILLSLILHLTMIPLTWSIPEMGFSKLETSYTSHVIHSFRELLKPEVFWLITYLLTVTLSLTQFRNFFEPYLGEVLAKSLGTTIMGTLGILGIVEVLTRTAPRYAGIALKGRSGRLLHETAPVAIPLSTLLSVLYPNAVFIIALGIMATLFASAFTFNFSVEFQRRIPSEKRATILSLRNMVLAIVSALFYAVYGFVVQHMGLRKARLMFALLFLAFGASFKLAQLGPLGKYLVMGEGEKE</sequence>
<dbReference type="InterPro" id="IPR053160">
    <property type="entry name" value="MFS_DHA3_Transporter"/>
</dbReference>
<dbReference type="InterPro" id="IPR020846">
    <property type="entry name" value="MFS_dom"/>
</dbReference>
<dbReference type="Gene3D" id="1.20.1250.20">
    <property type="entry name" value="MFS general substrate transporter like domains"/>
    <property type="match status" value="1"/>
</dbReference>
<feature type="transmembrane region" description="Helical" evidence="1">
    <location>
        <begin position="332"/>
        <end position="353"/>
    </location>
</feature>
<keyword evidence="4" id="KW-1185">Reference proteome</keyword>
<keyword evidence="1" id="KW-0812">Transmembrane</keyword>
<dbReference type="SUPFAM" id="SSF103473">
    <property type="entry name" value="MFS general substrate transporter"/>
    <property type="match status" value="1"/>
</dbReference>
<feature type="transmembrane region" description="Helical" evidence="1">
    <location>
        <begin position="34"/>
        <end position="54"/>
    </location>
</feature>
<keyword evidence="1" id="KW-1133">Transmembrane helix</keyword>
<feature type="transmembrane region" description="Helical" evidence="1">
    <location>
        <begin position="365"/>
        <end position="383"/>
    </location>
</feature>
<dbReference type="RefSeq" id="WP_062387046.1">
    <property type="nucleotide sequence ID" value="NZ_CP014750.1"/>
</dbReference>
<proteinExistence type="predicted"/>
<name>A0A142CT34_9EURY</name>
<dbReference type="GO" id="GO:0022857">
    <property type="term" value="F:transmembrane transporter activity"/>
    <property type="evidence" value="ECO:0007669"/>
    <property type="project" value="InterPro"/>
</dbReference>
<keyword evidence="1" id="KW-0472">Membrane</keyword>
<organism evidence="3 4">
    <name type="scientific">Thermococcus peptonophilus</name>
    <dbReference type="NCBI Taxonomy" id="53952"/>
    <lineage>
        <taxon>Archaea</taxon>
        <taxon>Methanobacteriati</taxon>
        <taxon>Methanobacteriota</taxon>
        <taxon>Thermococci</taxon>
        <taxon>Thermococcales</taxon>
        <taxon>Thermococcaceae</taxon>
        <taxon>Thermococcus</taxon>
    </lineage>
</organism>
<dbReference type="PANTHER" id="PTHR23530:SF1">
    <property type="entry name" value="PERMEASE, MAJOR FACILITATOR SUPERFAMILY-RELATED"/>
    <property type="match status" value="1"/>
</dbReference>
<dbReference type="PROSITE" id="PS50850">
    <property type="entry name" value="MFS"/>
    <property type="match status" value="1"/>
</dbReference>
<evidence type="ECO:0000259" key="2">
    <source>
        <dbReference type="PROSITE" id="PS50850"/>
    </source>
</evidence>
<protein>
    <submittedName>
        <fullName evidence="3">MFS transporter permease</fullName>
    </submittedName>
</protein>
<feature type="transmembrane region" description="Helical" evidence="1">
    <location>
        <begin position="235"/>
        <end position="255"/>
    </location>
</feature>
<dbReference type="GeneID" id="27139179"/>
<dbReference type="OrthoDB" id="85689at2157"/>
<dbReference type="KEGG" id="tpep:A0127_01495"/>
<feature type="transmembrane region" description="Helical" evidence="1">
    <location>
        <begin position="206"/>
        <end position="223"/>
    </location>
</feature>
<evidence type="ECO:0000313" key="4">
    <source>
        <dbReference type="Proteomes" id="UP000073604"/>
    </source>
</evidence>
<feature type="transmembrane region" description="Helical" evidence="1">
    <location>
        <begin position="300"/>
        <end position="320"/>
    </location>
</feature>
<feature type="transmembrane region" description="Helical" evidence="1">
    <location>
        <begin position="161"/>
        <end position="178"/>
    </location>
</feature>
<gene>
    <name evidence="3" type="ORF">A0127_01495</name>
</gene>
<evidence type="ECO:0000313" key="3">
    <source>
        <dbReference type="EMBL" id="AMQ17936.1"/>
    </source>
</evidence>
<feature type="transmembrane region" description="Helical" evidence="1">
    <location>
        <begin position="66"/>
        <end position="85"/>
    </location>
</feature>